<dbReference type="EMBL" id="JAUCMX010000016">
    <property type="protein sequence ID" value="KAK3520131.1"/>
    <property type="molecule type" value="Genomic_DNA"/>
</dbReference>
<dbReference type="Proteomes" id="UP001274896">
    <property type="component" value="Unassembled WGS sequence"/>
</dbReference>
<name>A0AAE0UW68_9TELE</name>
<feature type="region of interest" description="Disordered" evidence="1">
    <location>
        <begin position="1"/>
        <end position="71"/>
    </location>
</feature>
<accession>A0AAE0UW68</accession>
<sequence>VHGEELTQPASMTVQPGQSLSIHCKPLPPALPEGPQGVPRSAERHQSLSSVSCVFPGASSRGDMPGTPLQGDVLEASETDARATSTAPFDVEEQRLYSKLLTLSLRERPATLRRKLFLAACTRGSYPFGHDPELMAIGESRSID</sequence>
<feature type="compositionally biased region" description="Polar residues" evidence="1">
    <location>
        <begin position="8"/>
        <end position="21"/>
    </location>
</feature>
<evidence type="ECO:0000256" key="1">
    <source>
        <dbReference type="SAM" id="MobiDB-lite"/>
    </source>
</evidence>
<keyword evidence="3" id="KW-1185">Reference proteome</keyword>
<comment type="caution">
    <text evidence="2">The sequence shown here is derived from an EMBL/GenBank/DDBJ whole genome shotgun (WGS) entry which is preliminary data.</text>
</comment>
<feature type="non-terminal residue" evidence="2">
    <location>
        <position position="144"/>
    </location>
</feature>
<evidence type="ECO:0000313" key="3">
    <source>
        <dbReference type="Proteomes" id="UP001274896"/>
    </source>
</evidence>
<evidence type="ECO:0000313" key="2">
    <source>
        <dbReference type="EMBL" id="KAK3520131.1"/>
    </source>
</evidence>
<organism evidence="2 3">
    <name type="scientific">Hemibagrus guttatus</name>
    <dbReference type="NCBI Taxonomy" id="175788"/>
    <lineage>
        <taxon>Eukaryota</taxon>
        <taxon>Metazoa</taxon>
        <taxon>Chordata</taxon>
        <taxon>Craniata</taxon>
        <taxon>Vertebrata</taxon>
        <taxon>Euteleostomi</taxon>
        <taxon>Actinopterygii</taxon>
        <taxon>Neopterygii</taxon>
        <taxon>Teleostei</taxon>
        <taxon>Ostariophysi</taxon>
        <taxon>Siluriformes</taxon>
        <taxon>Bagridae</taxon>
        <taxon>Hemibagrus</taxon>
    </lineage>
</organism>
<protein>
    <submittedName>
        <fullName evidence="2">Uncharacterized protein</fullName>
    </submittedName>
</protein>
<proteinExistence type="predicted"/>
<gene>
    <name evidence="2" type="ORF">QTP70_015255</name>
</gene>
<dbReference type="AlphaFoldDB" id="A0AAE0UW68"/>
<reference evidence="2" key="1">
    <citation type="submission" date="2023-06" db="EMBL/GenBank/DDBJ databases">
        <title>Male Hemibagrus guttatus genome.</title>
        <authorList>
            <person name="Bian C."/>
        </authorList>
    </citation>
    <scope>NUCLEOTIDE SEQUENCE</scope>
    <source>
        <strain evidence="2">Male_cb2023</strain>
        <tissue evidence="2">Muscle</tissue>
    </source>
</reference>